<evidence type="ECO:0008006" key="4">
    <source>
        <dbReference type="Google" id="ProtNLM"/>
    </source>
</evidence>
<organism evidence="2 3">
    <name type="scientific">Plicaturopsis crispa FD-325 SS-3</name>
    <dbReference type="NCBI Taxonomy" id="944288"/>
    <lineage>
        <taxon>Eukaryota</taxon>
        <taxon>Fungi</taxon>
        <taxon>Dikarya</taxon>
        <taxon>Basidiomycota</taxon>
        <taxon>Agaricomycotina</taxon>
        <taxon>Agaricomycetes</taxon>
        <taxon>Agaricomycetidae</taxon>
        <taxon>Amylocorticiales</taxon>
        <taxon>Amylocorticiaceae</taxon>
        <taxon>Plicatura</taxon>
        <taxon>Plicaturopsis crispa</taxon>
    </lineage>
</organism>
<evidence type="ECO:0000313" key="2">
    <source>
        <dbReference type="EMBL" id="KII83596.1"/>
    </source>
</evidence>
<gene>
    <name evidence="2" type="ORF">PLICRDRAFT_444609</name>
</gene>
<name>A0A0C9SKE5_PLICR</name>
<feature type="chain" id="PRO_5002203173" description="Secreted protein" evidence="1">
    <location>
        <begin position="22"/>
        <end position="166"/>
    </location>
</feature>
<keyword evidence="1" id="KW-0732">Signal</keyword>
<reference evidence="2 3" key="1">
    <citation type="submission" date="2014-06" db="EMBL/GenBank/DDBJ databases">
        <title>Evolutionary Origins and Diversification of the Mycorrhizal Mutualists.</title>
        <authorList>
            <consortium name="DOE Joint Genome Institute"/>
            <consortium name="Mycorrhizal Genomics Consortium"/>
            <person name="Kohler A."/>
            <person name="Kuo A."/>
            <person name="Nagy L.G."/>
            <person name="Floudas D."/>
            <person name="Copeland A."/>
            <person name="Barry K.W."/>
            <person name="Cichocki N."/>
            <person name="Veneault-Fourrey C."/>
            <person name="LaButti K."/>
            <person name="Lindquist E.A."/>
            <person name="Lipzen A."/>
            <person name="Lundell T."/>
            <person name="Morin E."/>
            <person name="Murat C."/>
            <person name="Riley R."/>
            <person name="Ohm R."/>
            <person name="Sun H."/>
            <person name="Tunlid A."/>
            <person name="Henrissat B."/>
            <person name="Grigoriev I.V."/>
            <person name="Hibbett D.S."/>
            <person name="Martin F."/>
        </authorList>
    </citation>
    <scope>NUCLEOTIDE SEQUENCE [LARGE SCALE GENOMIC DNA]</scope>
    <source>
        <strain evidence="2 3">FD-325 SS-3</strain>
    </source>
</reference>
<evidence type="ECO:0000313" key="3">
    <source>
        <dbReference type="Proteomes" id="UP000053263"/>
    </source>
</evidence>
<protein>
    <recommendedName>
        <fullName evidence="4">Secreted protein</fullName>
    </recommendedName>
</protein>
<keyword evidence="3" id="KW-1185">Reference proteome</keyword>
<dbReference type="HOGENOM" id="CLU_1603433_0_0_1"/>
<dbReference type="AlphaFoldDB" id="A0A0C9SKE5"/>
<accession>A0A0C9SKE5</accession>
<evidence type="ECO:0000256" key="1">
    <source>
        <dbReference type="SAM" id="SignalP"/>
    </source>
</evidence>
<dbReference type="Proteomes" id="UP000053263">
    <property type="component" value="Unassembled WGS sequence"/>
</dbReference>
<proteinExistence type="predicted"/>
<sequence>MGKTGIMSARWTQNLILLSLAANSRLSTVAVQRERCVNLRSDSIVASYSLQESTRRRWAKSAHMVLSYVLCPQLAWCMSSMCSTRRTHTSFSLIRFPFPPLLSPNSSWLRLCKPERAEEQTERIRSFLRDRPTFASTTLGFHARHDSGCCVPGVKRNLLSRVVPES</sequence>
<dbReference type="EMBL" id="KN832575">
    <property type="protein sequence ID" value="KII83596.1"/>
    <property type="molecule type" value="Genomic_DNA"/>
</dbReference>
<feature type="signal peptide" evidence="1">
    <location>
        <begin position="1"/>
        <end position="21"/>
    </location>
</feature>